<feature type="region of interest" description="Disordered" evidence="1">
    <location>
        <begin position="1"/>
        <end position="21"/>
    </location>
</feature>
<proteinExistence type="predicted"/>
<organism evidence="2 3">
    <name type="scientific">Mycena rosella</name>
    <name type="common">Pink bonnet</name>
    <name type="synonym">Agaricus rosellus</name>
    <dbReference type="NCBI Taxonomy" id="1033263"/>
    <lineage>
        <taxon>Eukaryota</taxon>
        <taxon>Fungi</taxon>
        <taxon>Dikarya</taxon>
        <taxon>Basidiomycota</taxon>
        <taxon>Agaricomycotina</taxon>
        <taxon>Agaricomycetes</taxon>
        <taxon>Agaricomycetidae</taxon>
        <taxon>Agaricales</taxon>
        <taxon>Marasmiineae</taxon>
        <taxon>Mycenaceae</taxon>
        <taxon>Mycena</taxon>
    </lineage>
</organism>
<evidence type="ECO:0000313" key="2">
    <source>
        <dbReference type="EMBL" id="KAJ7704008.1"/>
    </source>
</evidence>
<name>A0AAD7GS10_MYCRO</name>
<evidence type="ECO:0000256" key="1">
    <source>
        <dbReference type="SAM" id="MobiDB-lite"/>
    </source>
</evidence>
<gene>
    <name evidence="2" type="ORF">B0H17DRAFT_1175724</name>
</gene>
<sequence length="357" mass="39681">MQRYELMPDDSSPLESPSVQRNQKGIPEYIKSFYLMRVAGCRTYLRSGNETIWRGPKGFSLQKIFYEFRLSAVRRSAQGRTLPAIQESHVTLSAALRHLRADGGLRREVVLPHFSPNAKCYLRERSEIRCRRTVVEGSPREIFEVVNLIDVNEESDLRDVRRDYGANLKDLGQLFHAKDRGPVAEIVEILAHIPEELADGFDVSKSDAGEADLVAVQVGRDRTPRKEGVHGGSDTGSTRVQRLSRDSSMGRPRGCGKAAQRAERRGQRAGGMVGAVWAARVHTGNAWYSKTAGRGAIWGATRGEVRPARYKQRVNGTGAWVRGRGCGLETGWHTGDSNGAEESGDRRGEYAPSIKHR</sequence>
<feature type="region of interest" description="Disordered" evidence="1">
    <location>
        <begin position="219"/>
        <end position="268"/>
    </location>
</feature>
<feature type="compositionally biased region" description="Basic and acidic residues" evidence="1">
    <location>
        <begin position="219"/>
        <end position="229"/>
    </location>
</feature>
<protein>
    <submittedName>
        <fullName evidence="2">Uncharacterized protein</fullName>
    </submittedName>
</protein>
<reference evidence="2" key="1">
    <citation type="submission" date="2023-03" db="EMBL/GenBank/DDBJ databases">
        <title>Massive genome expansion in bonnet fungi (Mycena s.s.) driven by repeated elements and novel gene families across ecological guilds.</title>
        <authorList>
            <consortium name="Lawrence Berkeley National Laboratory"/>
            <person name="Harder C.B."/>
            <person name="Miyauchi S."/>
            <person name="Viragh M."/>
            <person name="Kuo A."/>
            <person name="Thoen E."/>
            <person name="Andreopoulos B."/>
            <person name="Lu D."/>
            <person name="Skrede I."/>
            <person name="Drula E."/>
            <person name="Henrissat B."/>
            <person name="Morin E."/>
            <person name="Kohler A."/>
            <person name="Barry K."/>
            <person name="LaButti K."/>
            <person name="Morin E."/>
            <person name="Salamov A."/>
            <person name="Lipzen A."/>
            <person name="Mereny Z."/>
            <person name="Hegedus B."/>
            <person name="Baldrian P."/>
            <person name="Stursova M."/>
            <person name="Weitz H."/>
            <person name="Taylor A."/>
            <person name="Grigoriev I.V."/>
            <person name="Nagy L.G."/>
            <person name="Martin F."/>
            <person name="Kauserud H."/>
        </authorList>
    </citation>
    <scope>NUCLEOTIDE SEQUENCE</scope>
    <source>
        <strain evidence="2">CBHHK067</strain>
    </source>
</reference>
<dbReference type="EMBL" id="JARKIE010000011">
    <property type="protein sequence ID" value="KAJ7704008.1"/>
    <property type="molecule type" value="Genomic_DNA"/>
</dbReference>
<dbReference type="AlphaFoldDB" id="A0AAD7GS10"/>
<dbReference type="Proteomes" id="UP001221757">
    <property type="component" value="Unassembled WGS sequence"/>
</dbReference>
<accession>A0AAD7GS10</accession>
<feature type="region of interest" description="Disordered" evidence="1">
    <location>
        <begin position="331"/>
        <end position="357"/>
    </location>
</feature>
<keyword evidence="3" id="KW-1185">Reference proteome</keyword>
<evidence type="ECO:0000313" key="3">
    <source>
        <dbReference type="Proteomes" id="UP001221757"/>
    </source>
</evidence>
<comment type="caution">
    <text evidence="2">The sequence shown here is derived from an EMBL/GenBank/DDBJ whole genome shotgun (WGS) entry which is preliminary data.</text>
</comment>